<sequence>MTKKYTNWALEEDSEFEPELHKLAYKLIHLTTVLLPTWHKALHASGQSITNMPWDVATQWNLTFNMLKYALDHQDAIDIVTQSQGLDLHKFELTNILKDATTFFSRSTPNLATVIPAMDLIHETLTSYSCNQRYHTSIRVAVHLAKKTLNRYYELTDKSKVYHIAMGVCFLFAFLLPSPII</sequence>
<evidence type="ECO:0000313" key="2">
    <source>
        <dbReference type="EMBL" id="KIK31663.1"/>
    </source>
</evidence>
<dbReference type="InParanoid" id="A0A0D0AI11"/>
<reference evidence="3" key="2">
    <citation type="submission" date="2015-01" db="EMBL/GenBank/DDBJ databases">
        <title>Evolutionary Origins and Diversification of the Mycorrhizal Mutualists.</title>
        <authorList>
            <consortium name="DOE Joint Genome Institute"/>
            <consortium name="Mycorrhizal Genomics Consortium"/>
            <person name="Kohler A."/>
            <person name="Kuo A."/>
            <person name="Nagy L.G."/>
            <person name="Floudas D."/>
            <person name="Copeland A."/>
            <person name="Barry K.W."/>
            <person name="Cichocki N."/>
            <person name="Veneault-Fourrey C."/>
            <person name="LaButti K."/>
            <person name="Lindquist E.A."/>
            <person name="Lipzen A."/>
            <person name="Lundell T."/>
            <person name="Morin E."/>
            <person name="Murat C."/>
            <person name="Riley R."/>
            <person name="Ohm R."/>
            <person name="Sun H."/>
            <person name="Tunlid A."/>
            <person name="Henrissat B."/>
            <person name="Grigoriev I.V."/>
            <person name="Hibbett D.S."/>
            <person name="Martin F."/>
        </authorList>
    </citation>
    <scope>NUCLEOTIDE SEQUENCE [LARGE SCALE GENOMIC DNA]</scope>
    <source>
        <strain evidence="3">UH-Slu-Lm8-n1</strain>
    </source>
</reference>
<keyword evidence="3" id="KW-1185">Reference proteome</keyword>
<evidence type="ECO:0000256" key="1">
    <source>
        <dbReference type="SAM" id="Phobius"/>
    </source>
</evidence>
<proteinExistence type="predicted"/>
<keyword evidence="1" id="KW-0472">Membrane</keyword>
<keyword evidence="1" id="KW-0812">Transmembrane</keyword>
<name>A0A0D0AI11_9AGAM</name>
<evidence type="ECO:0000313" key="3">
    <source>
        <dbReference type="Proteomes" id="UP000054485"/>
    </source>
</evidence>
<dbReference type="SUPFAM" id="SSF53098">
    <property type="entry name" value="Ribonuclease H-like"/>
    <property type="match status" value="1"/>
</dbReference>
<dbReference type="InterPro" id="IPR012337">
    <property type="entry name" value="RNaseH-like_sf"/>
</dbReference>
<feature type="transmembrane region" description="Helical" evidence="1">
    <location>
        <begin position="161"/>
        <end position="180"/>
    </location>
</feature>
<dbReference type="OrthoDB" id="3359487at2759"/>
<dbReference type="HOGENOM" id="CLU_099691_1_0_1"/>
<reference evidence="2 3" key="1">
    <citation type="submission" date="2014-04" db="EMBL/GenBank/DDBJ databases">
        <authorList>
            <consortium name="DOE Joint Genome Institute"/>
            <person name="Kuo A."/>
            <person name="Ruytinx J."/>
            <person name="Rineau F."/>
            <person name="Colpaert J."/>
            <person name="Kohler A."/>
            <person name="Nagy L.G."/>
            <person name="Floudas D."/>
            <person name="Copeland A."/>
            <person name="Barry K.W."/>
            <person name="Cichocki N."/>
            <person name="Veneault-Fourrey C."/>
            <person name="LaButti K."/>
            <person name="Lindquist E.A."/>
            <person name="Lipzen A."/>
            <person name="Lundell T."/>
            <person name="Morin E."/>
            <person name="Murat C."/>
            <person name="Sun H."/>
            <person name="Tunlid A."/>
            <person name="Henrissat B."/>
            <person name="Grigoriev I.V."/>
            <person name="Hibbett D.S."/>
            <person name="Martin F."/>
            <person name="Nordberg H.P."/>
            <person name="Cantor M.N."/>
            <person name="Hua S.X."/>
        </authorList>
    </citation>
    <scope>NUCLEOTIDE SEQUENCE [LARGE SCALE GENOMIC DNA]</scope>
    <source>
        <strain evidence="2 3">UH-Slu-Lm8-n1</strain>
    </source>
</reference>
<gene>
    <name evidence="2" type="ORF">CY34DRAFT_27310</name>
</gene>
<dbReference type="STRING" id="930992.A0A0D0AI11"/>
<dbReference type="AlphaFoldDB" id="A0A0D0AI11"/>
<protein>
    <submittedName>
        <fullName evidence="2">Uncharacterized protein</fullName>
    </submittedName>
</protein>
<dbReference type="EMBL" id="KN836767">
    <property type="protein sequence ID" value="KIK31663.1"/>
    <property type="molecule type" value="Genomic_DNA"/>
</dbReference>
<keyword evidence="1" id="KW-1133">Transmembrane helix</keyword>
<organism evidence="2 3">
    <name type="scientific">Suillus luteus UH-Slu-Lm8-n1</name>
    <dbReference type="NCBI Taxonomy" id="930992"/>
    <lineage>
        <taxon>Eukaryota</taxon>
        <taxon>Fungi</taxon>
        <taxon>Dikarya</taxon>
        <taxon>Basidiomycota</taxon>
        <taxon>Agaricomycotina</taxon>
        <taxon>Agaricomycetes</taxon>
        <taxon>Agaricomycetidae</taxon>
        <taxon>Boletales</taxon>
        <taxon>Suillineae</taxon>
        <taxon>Suillaceae</taxon>
        <taxon>Suillus</taxon>
    </lineage>
</organism>
<accession>A0A0D0AI11</accession>
<dbReference type="Proteomes" id="UP000054485">
    <property type="component" value="Unassembled WGS sequence"/>
</dbReference>